<dbReference type="GO" id="GO:0016651">
    <property type="term" value="F:oxidoreductase activity, acting on NAD(P)H"/>
    <property type="evidence" value="ECO:0007669"/>
    <property type="project" value="InterPro"/>
</dbReference>
<name>A0A1W1BPM0_9ZZZZ</name>
<feature type="domain" description="NADH:ubiquinone oxidoreductase 30kDa subunit" evidence="3">
    <location>
        <begin position="63"/>
        <end position="181"/>
    </location>
</feature>
<reference evidence="4" key="1">
    <citation type="submission" date="2016-10" db="EMBL/GenBank/DDBJ databases">
        <authorList>
            <person name="de Groot N.N."/>
        </authorList>
    </citation>
    <scope>NUCLEOTIDE SEQUENCE</scope>
</reference>
<evidence type="ECO:0000313" key="4">
    <source>
        <dbReference type="EMBL" id="SFV55415.1"/>
    </source>
</evidence>
<dbReference type="NCBIfam" id="NF006304">
    <property type="entry name" value="PRK08491.1"/>
    <property type="match status" value="1"/>
</dbReference>
<dbReference type="PANTHER" id="PTHR10884:SF14">
    <property type="entry name" value="NADH DEHYDROGENASE [UBIQUINONE] IRON-SULFUR PROTEIN 3, MITOCHONDRIAL"/>
    <property type="match status" value="1"/>
</dbReference>
<dbReference type="Gene3D" id="3.30.460.80">
    <property type="entry name" value="NADH:ubiquinone oxidoreductase, 30kDa subunit"/>
    <property type="match status" value="1"/>
</dbReference>
<accession>A0A1W1BPM0</accession>
<dbReference type="EC" id="1.6.5.3" evidence="4"/>
<proteinExistence type="inferred from homology"/>
<evidence type="ECO:0000256" key="1">
    <source>
        <dbReference type="ARBA" id="ARBA00007569"/>
    </source>
</evidence>
<evidence type="ECO:0000256" key="2">
    <source>
        <dbReference type="ARBA" id="ARBA00022448"/>
    </source>
</evidence>
<evidence type="ECO:0000259" key="3">
    <source>
        <dbReference type="Pfam" id="PF00329"/>
    </source>
</evidence>
<keyword evidence="4" id="KW-0560">Oxidoreductase</keyword>
<dbReference type="InterPro" id="IPR001268">
    <property type="entry name" value="NADH_UbQ_OxRdtase_30kDa_su"/>
</dbReference>
<dbReference type="SUPFAM" id="SSF143243">
    <property type="entry name" value="Nqo5-like"/>
    <property type="match status" value="1"/>
</dbReference>
<protein>
    <submittedName>
        <fullName evidence="4">NADH-ubiquinone oxidoreductase chain C</fullName>
        <ecNumber evidence="4">1.6.5.3</ecNumber>
    </submittedName>
</protein>
<organism evidence="4">
    <name type="scientific">hydrothermal vent metagenome</name>
    <dbReference type="NCBI Taxonomy" id="652676"/>
    <lineage>
        <taxon>unclassified sequences</taxon>
        <taxon>metagenomes</taxon>
        <taxon>ecological metagenomes</taxon>
    </lineage>
</organism>
<dbReference type="AlphaFoldDB" id="A0A1W1BPM0"/>
<gene>
    <name evidence="4" type="ORF">MNB_SV-6-1930</name>
</gene>
<dbReference type="GO" id="GO:0008137">
    <property type="term" value="F:NADH dehydrogenase (ubiquinone) activity"/>
    <property type="evidence" value="ECO:0007669"/>
    <property type="project" value="InterPro"/>
</dbReference>
<dbReference type="InterPro" id="IPR020396">
    <property type="entry name" value="NADH_UbQ_OxRdtase_CS"/>
</dbReference>
<sequence length="263" mass="30468">MRKYTPKDNVQGKAYYTDRFWVAPRVPTTEVEEGSHFAKVVETLSSKISVKDAVVQIGQLRVVINATDNVEALRVLRDECGYAMCSEISAVDYLAKDGEFEIFYQMLNLDEAKRVRVVCRIKENEAIESVCPLFKLANFAEREMFDMFGIRVNNHPFLKRILMPDDWEGHPLLKTYPLEGDEFASWYEVDKIFGKEYRDIVGPENRDPARVDRYDSQRFSRVGYEVPFGAEIDKENEKANPIEYSETLLVDYNTGSKTLDKRK</sequence>
<keyword evidence="4" id="KW-0830">Ubiquinone</keyword>
<dbReference type="Pfam" id="PF00329">
    <property type="entry name" value="Complex1_30kDa"/>
    <property type="match status" value="1"/>
</dbReference>
<dbReference type="PROSITE" id="PS00542">
    <property type="entry name" value="COMPLEX1_30K"/>
    <property type="match status" value="1"/>
</dbReference>
<dbReference type="EMBL" id="FPHC01000037">
    <property type="protein sequence ID" value="SFV55415.1"/>
    <property type="molecule type" value="Genomic_DNA"/>
</dbReference>
<dbReference type="NCBIfam" id="TIGR01961">
    <property type="entry name" value="NuoC_fam"/>
    <property type="match status" value="1"/>
</dbReference>
<comment type="similarity">
    <text evidence="1">Belongs to the complex I 30 kDa subunit family.</text>
</comment>
<dbReference type="InterPro" id="IPR037232">
    <property type="entry name" value="NADH_quin_OxRdtase_su_C/D-like"/>
</dbReference>
<dbReference type="PANTHER" id="PTHR10884">
    <property type="entry name" value="NADH DEHYDROGENASE UBIQUINONE IRON-SULFUR PROTEIN 3"/>
    <property type="match status" value="1"/>
</dbReference>
<keyword evidence="2" id="KW-0813">Transport</keyword>
<dbReference type="InterPro" id="IPR010218">
    <property type="entry name" value="NADH_DH_suC"/>
</dbReference>